<evidence type="ECO:0000256" key="7">
    <source>
        <dbReference type="SAM" id="Phobius"/>
    </source>
</evidence>
<comment type="similarity">
    <text evidence="3">Belongs to the gamma-glutamyltransferase family.</text>
</comment>
<keyword evidence="5 7" id="KW-1133">Transmembrane helix</keyword>
<dbReference type="PANTHER" id="PTHR43881">
    <property type="entry name" value="GAMMA-GLUTAMYLTRANSPEPTIDASE (AFU_ORTHOLOGUE AFUA_4G13580)"/>
    <property type="match status" value="1"/>
</dbReference>
<comment type="subcellular location">
    <subcellularLocation>
        <location evidence="1">Membrane</location>
        <topology evidence="1">Multi-pass membrane protein</topology>
    </subcellularLocation>
</comment>
<dbReference type="GO" id="GO:0016020">
    <property type="term" value="C:membrane"/>
    <property type="evidence" value="ECO:0007669"/>
    <property type="project" value="UniProtKB-SubCell"/>
</dbReference>
<feature type="transmembrane region" description="Helical" evidence="7">
    <location>
        <begin position="658"/>
        <end position="681"/>
    </location>
</feature>
<keyword evidence="4 7" id="KW-0812">Transmembrane</keyword>
<dbReference type="InterPro" id="IPR029055">
    <property type="entry name" value="Ntn_hydrolases_N"/>
</dbReference>
<dbReference type="InterPro" id="IPR043137">
    <property type="entry name" value="GGT_ssub_C"/>
</dbReference>
<evidence type="ECO:0000256" key="2">
    <source>
        <dbReference type="ARBA" id="ARBA00006193"/>
    </source>
</evidence>
<dbReference type="OrthoDB" id="2015213at2759"/>
<dbReference type="Pfam" id="PF05805">
    <property type="entry name" value="L6_membrane"/>
    <property type="match status" value="1"/>
</dbReference>
<dbReference type="Gene3D" id="1.10.246.130">
    <property type="match status" value="1"/>
</dbReference>
<accession>A0A9Q1DSK3</accession>
<evidence type="ECO:0000313" key="9">
    <source>
        <dbReference type="Proteomes" id="UP001152803"/>
    </source>
</evidence>
<protein>
    <recommendedName>
        <fullName evidence="10">Gamma-glutamyltransferase YwrD</fullName>
    </recommendedName>
</protein>
<keyword evidence="6 7" id="KW-0472">Membrane</keyword>
<organism evidence="8 9">
    <name type="scientific">Conger conger</name>
    <name type="common">Conger eel</name>
    <name type="synonym">Muraena conger</name>
    <dbReference type="NCBI Taxonomy" id="82655"/>
    <lineage>
        <taxon>Eukaryota</taxon>
        <taxon>Metazoa</taxon>
        <taxon>Chordata</taxon>
        <taxon>Craniata</taxon>
        <taxon>Vertebrata</taxon>
        <taxon>Euteleostomi</taxon>
        <taxon>Actinopterygii</taxon>
        <taxon>Neopterygii</taxon>
        <taxon>Teleostei</taxon>
        <taxon>Anguilliformes</taxon>
        <taxon>Congridae</taxon>
        <taxon>Conger</taxon>
    </lineage>
</organism>
<dbReference type="SUPFAM" id="SSF56235">
    <property type="entry name" value="N-terminal nucleophile aminohydrolases (Ntn hydrolases)"/>
    <property type="match status" value="1"/>
</dbReference>
<dbReference type="InterPro" id="IPR008661">
    <property type="entry name" value="L6_membrane"/>
</dbReference>
<comment type="similarity">
    <text evidence="2">Belongs to the L6 tetraspanin family.</text>
</comment>
<dbReference type="InterPro" id="IPR052896">
    <property type="entry name" value="GGT-like_enzyme"/>
</dbReference>
<evidence type="ECO:0000256" key="5">
    <source>
        <dbReference type="ARBA" id="ARBA00022989"/>
    </source>
</evidence>
<evidence type="ECO:0000256" key="1">
    <source>
        <dbReference type="ARBA" id="ARBA00004141"/>
    </source>
</evidence>
<gene>
    <name evidence="8" type="ORF">COCON_G00066780</name>
</gene>
<evidence type="ECO:0000256" key="6">
    <source>
        <dbReference type="ARBA" id="ARBA00023136"/>
    </source>
</evidence>
<keyword evidence="9" id="KW-1185">Reference proteome</keyword>
<evidence type="ECO:0000313" key="8">
    <source>
        <dbReference type="EMBL" id="KAJ8279612.1"/>
    </source>
</evidence>
<feature type="transmembrane region" description="Helical" evidence="7">
    <location>
        <begin position="731"/>
        <end position="759"/>
    </location>
</feature>
<dbReference type="AlphaFoldDB" id="A0A9Q1DSK3"/>
<comment type="caution">
    <text evidence="8">The sequence shown here is derived from an EMBL/GenBank/DDBJ whole genome shotgun (WGS) entry which is preliminary data.</text>
</comment>
<dbReference type="Proteomes" id="UP001152803">
    <property type="component" value="Unassembled WGS sequence"/>
</dbReference>
<evidence type="ECO:0008006" key="10">
    <source>
        <dbReference type="Google" id="ProtNLM"/>
    </source>
</evidence>
<dbReference type="InterPro" id="IPR043138">
    <property type="entry name" value="GGT_lsub"/>
</dbReference>
<dbReference type="EMBL" id="JAFJMO010000004">
    <property type="protein sequence ID" value="KAJ8279612.1"/>
    <property type="molecule type" value="Genomic_DNA"/>
</dbReference>
<sequence>MQPELPFSSRRSPVVCLNGCVASSQTLASVIGLDILRRGGNAADAAVAVAAALGVTEPCSTGVGGDCFCLFYDARTGQVRGLNGSGRSPRALTLDLLSGLGFSEAQPPSVFHALNVTVPGAAACWCDTVQLFGSKKLTLGEVLEPAAELAERGFPVAEITAHDWARWSKALKDDGKALGGDFLINNQPPKHGQLFANPTLARTYQELARSGKSGFYEGRIAEAIVDVVGQNDGVMTLDDLKNHSSTEVQPVFTDYKGVRLWECPPNGQGIAALIALNILEHFPMKEMGHNTSGYLHVLTEAFKLSLADVIHFCADPEKVKVPVEGLLSKAYAGQRAQLINMQTAGVNEHGAPPGSDTVYFAVVDVEGNACSFVNSTYLGFGTGLVPENCGFSLHNRGANFSLDGSHGNCVGPEKRPYHTIVPALLTDAVSGRLLCCYGVMGAFMQPQGHVQVLLNMLEFGMNPQKALDASRIYVYYDKTDGQWKLSVEAGVEQGVAEELGRRGHAVVGPVSGHQRARFGRGQVIAVGCWWDPDASEAETDARVLWAGSDPRADGCALGFLPGLQLQPDSSVTATTDMCSKSFTRSLGFALIPLALCCVIANILLYFPNAESKHVQQDHLSKYVWFFTGIVGGGAVMILPVLVFINLKKCANCCASEGAAMCSSVLAALVGLAGAGYCFIVSDLALIEGPFCLYNGEWQSPFANQSGDYLFLTENWTSCVEPPRVVEWNVSLFSILMGLSGLECIICAVQLANGLVAAVCRPCCYKQHYSLNA</sequence>
<feature type="transmembrane region" description="Helical" evidence="7">
    <location>
        <begin position="586"/>
        <end position="606"/>
    </location>
</feature>
<reference evidence="8" key="1">
    <citation type="journal article" date="2023" name="Science">
        <title>Genome structures resolve the early diversification of teleost fishes.</title>
        <authorList>
            <person name="Parey E."/>
            <person name="Louis A."/>
            <person name="Montfort J."/>
            <person name="Bouchez O."/>
            <person name="Roques C."/>
            <person name="Iampietro C."/>
            <person name="Lluch J."/>
            <person name="Castinel A."/>
            <person name="Donnadieu C."/>
            <person name="Desvignes T."/>
            <person name="Floi Bucao C."/>
            <person name="Jouanno E."/>
            <person name="Wen M."/>
            <person name="Mejri S."/>
            <person name="Dirks R."/>
            <person name="Jansen H."/>
            <person name="Henkel C."/>
            <person name="Chen W.J."/>
            <person name="Zahm M."/>
            <person name="Cabau C."/>
            <person name="Klopp C."/>
            <person name="Thompson A.W."/>
            <person name="Robinson-Rechavi M."/>
            <person name="Braasch I."/>
            <person name="Lecointre G."/>
            <person name="Bobe J."/>
            <person name="Postlethwait J.H."/>
            <person name="Berthelot C."/>
            <person name="Roest Crollius H."/>
            <person name="Guiguen Y."/>
        </authorList>
    </citation>
    <scope>NUCLEOTIDE SEQUENCE</scope>
    <source>
        <strain evidence="8">Concon-B</strain>
    </source>
</reference>
<name>A0A9Q1DSK3_CONCO</name>
<proteinExistence type="inferred from homology"/>
<dbReference type="Gene3D" id="3.60.20.40">
    <property type="match status" value="1"/>
</dbReference>
<evidence type="ECO:0000256" key="4">
    <source>
        <dbReference type="ARBA" id="ARBA00022692"/>
    </source>
</evidence>
<feature type="transmembrane region" description="Helical" evidence="7">
    <location>
        <begin position="622"/>
        <end position="646"/>
    </location>
</feature>
<dbReference type="PANTHER" id="PTHR43881:SF1">
    <property type="entry name" value="GAMMA-GLUTAMYLTRANSPEPTIDASE (AFU_ORTHOLOGUE AFUA_4G13580)"/>
    <property type="match status" value="1"/>
</dbReference>
<dbReference type="PRINTS" id="PR01210">
    <property type="entry name" value="GGTRANSPTASE"/>
</dbReference>
<evidence type="ECO:0000256" key="3">
    <source>
        <dbReference type="ARBA" id="ARBA00009381"/>
    </source>
</evidence>
<dbReference type="Pfam" id="PF01019">
    <property type="entry name" value="G_glu_transpept"/>
    <property type="match status" value="1"/>
</dbReference>